<evidence type="ECO:0008006" key="15">
    <source>
        <dbReference type="Google" id="ProtNLM"/>
    </source>
</evidence>
<feature type="transmembrane region" description="Helical" evidence="12">
    <location>
        <begin position="382"/>
        <end position="401"/>
    </location>
</feature>
<dbReference type="InterPro" id="IPR000109">
    <property type="entry name" value="POT_fam"/>
</dbReference>
<accession>A0AAW0JX06</accession>
<evidence type="ECO:0000256" key="6">
    <source>
        <dbReference type="ARBA" id="ARBA00022856"/>
    </source>
</evidence>
<evidence type="ECO:0000256" key="11">
    <source>
        <dbReference type="SAM" id="MobiDB-lite"/>
    </source>
</evidence>
<evidence type="ECO:0000256" key="7">
    <source>
        <dbReference type="ARBA" id="ARBA00022927"/>
    </source>
</evidence>
<dbReference type="PROSITE" id="PS01022">
    <property type="entry name" value="PTR2_1"/>
    <property type="match status" value="1"/>
</dbReference>
<evidence type="ECO:0000256" key="8">
    <source>
        <dbReference type="ARBA" id="ARBA00022989"/>
    </source>
</evidence>
<feature type="compositionally biased region" description="Polar residues" evidence="11">
    <location>
        <begin position="681"/>
        <end position="693"/>
    </location>
</feature>
<feature type="transmembrane region" description="Helical" evidence="12">
    <location>
        <begin position="72"/>
        <end position="93"/>
    </location>
</feature>
<evidence type="ECO:0000256" key="9">
    <source>
        <dbReference type="ARBA" id="ARBA00023136"/>
    </source>
</evidence>
<feature type="transmembrane region" description="Helical" evidence="12">
    <location>
        <begin position="288"/>
        <end position="306"/>
    </location>
</feature>
<comment type="subcellular location">
    <subcellularLocation>
        <location evidence="1">Apical cell membrane</location>
        <topology evidence="1">Multi-pass membrane protein</topology>
    </subcellularLocation>
</comment>
<dbReference type="GO" id="GO:0015031">
    <property type="term" value="P:protein transport"/>
    <property type="evidence" value="ECO:0007669"/>
    <property type="project" value="UniProtKB-KW"/>
</dbReference>
<keyword evidence="3" id="KW-0813">Transport</keyword>
<comment type="similarity">
    <text evidence="2">Belongs to the major facilitator superfamily. Proton-dependent oligopeptide transporter (POT/PTR) (TC 2.A.17) family.</text>
</comment>
<keyword evidence="5" id="KW-0769">Symport</keyword>
<evidence type="ECO:0000313" key="14">
    <source>
        <dbReference type="Proteomes" id="UP001488838"/>
    </source>
</evidence>
<keyword evidence="9 12" id="KW-0472">Membrane</keyword>
<dbReference type="SUPFAM" id="SSF103473">
    <property type="entry name" value="MFS general substrate transporter"/>
    <property type="match status" value="1"/>
</dbReference>
<evidence type="ECO:0000256" key="5">
    <source>
        <dbReference type="ARBA" id="ARBA00022847"/>
    </source>
</evidence>
<dbReference type="EMBL" id="JBBHLL010000013">
    <property type="protein sequence ID" value="KAK7831559.1"/>
    <property type="molecule type" value="Genomic_DNA"/>
</dbReference>
<feature type="transmembrane region" description="Helical" evidence="12">
    <location>
        <begin position="208"/>
        <end position="232"/>
    </location>
</feature>
<dbReference type="FunFam" id="1.20.1250.20:FF:000049">
    <property type="entry name" value="Solute carrier family 15 member 2"/>
    <property type="match status" value="1"/>
</dbReference>
<dbReference type="Gene3D" id="1.20.1250.20">
    <property type="entry name" value="MFS general substrate transporter like domains"/>
    <property type="match status" value="2"/>
</dbReference>
<dbReference type="Pfam" id="PF00854">
    <property type="entry name" value="PTR2"/>
    <property type="match status" value="2"/>
</dbReference>
<feature type="region of interest" description="Disordered" evidence="11">
    <location>
        <begin position="670"/>
        <end position="693"/>
    </location>
</feature>
<keyword evidence="8 12" id="KW-1133">Transmembrane helix</keyword>
<comment type="caution">
    <text evidence="13">The sequence shown here is derived from an EMBL/GenBank/DDBJ whole genome shotgun (WGS) entry which is preliminary data.</text>
</comment>
<feature type="transmembrane region" description="Helical" evidence="12">
    <location>
        <begin position="350"/>
        <end position="370"/>
    </location>
</feature>
<evidence type="ECO:0000256" key="12">
    <source>
        <dbReference type="SAM" id="Phobius"/>
    </source>
</evidence>
<name>A0AAW0JX06_MYOGA</name>
<feature type="transmembrane region" description="Helical" evidence="12">
    <location>
        <begin position="634"/>
        <end position="655"/>
    </location>
</feature>
<protein>
    <recommendedName>
        <fullName evidence="15">Solute carrier family 15 member 1</fullName>
    </recommendedName>
</protein>
<dbReference type="AlphaFoldDB" id="A0AAW0JX06"/>
<evidence type="ECO:0000256" key="3">
    <source>
        <dbReference type="ARBA" id="ARBA00022448"/>
    </source>
</evidence>
<dbReference type="GO" id="GO:0016324">
    <property type="term" value="C:apical plasma membrane"/>
    <property type="evidence" value="ECO:0007669"/>
    <property type="project" value="UniProtKB-SubCell"/>
</dbReference>
<proteinExistence type="inferred from homology"/>
<keyword evidence="4 12" id="KW-0812">Transmembrane</keyword>
<feature type="transmembrane region" description="Helical" evidence="12">
    <location>
        <begin position="20"/>
        <end position="42"/>
    </location>
</feature>
<comment type="subunit">
    <text evidence="10">Interacts (via extracellular domain region) with trypsin.</text>
</comment>
<sequence length="693" mass="77240">MSKSRPPVLVRECGLVMDMSGYYFPFCQSCFGYPLSIFFIVINEFCERFSYYGMRALLVLYFRNFLRWDDDLATAIYHTFTALCYLTPILGALIADSWLGKFKTIISLSIVYTIGQVVIAVSSINELTDHNQDGTPDSLPVHVALSMIGLILIAFGTGGIKPCVSAFGGDQFEEGQEKQRKRFFSIFYLAINAGIQECGIHSKQACYPLAFGVPAALMAVSLIVFVLGSGMYKKFKPQGNIMGKVAKCIGFAIKNRFRHRSKEFPKREHWLDWAKEKYDERLISQIKMVMKVMFLYIPLPMFWALFDQQGSIEIQPDQMQVGENPGVPFQGPRAYGASANGPSLLPPQTVNAILIVIMVPIMDAVVYPLIAKCFNFTSLKKMTVGMFLASMAFVAAAIVQVEIDKTLPIFPTENQVQIKVLNIGNGNMNVYLPGETVVLDQMSQTNGFKTFDVNKLTSVNISSPGSPVTGVDPTFEAGQRHTLLVWAPSGYLVVKDGLNQKPERGENGIRFVNTLNEMLTITMSGKVYANISSNNISSYQFFPSGVKEYTIDSTEIASTCPRDFKSSSLDFGSAYTYVIRRASDGCLEVKEFEDIPPNTVNMALQIPQYFLLTCGEVVFSVTGLEFSYSQWAEYVLFASLLLVVCVIFAIMARFYTYVNPAEIEAQFDEEEKKKSIGKDNPLSTLEPVSQTNM</sequence>
<feature type="transmembrane region" description="Helical" evidence="12">
    <location>
        <begin position="144"/>
        <end position="163"/>
    </location>
</feature>
<organism evidence="13 14">
    <name type="scientific">Myodes glareolus</name>
    <name type="common">Bank vole</name>
    <name type="synonym">Clethrionomys glareolus</name>
    <dbReference type="NCBI Taxonomy" id="447135"/>
    <lineage>
        <taxon>Eukaryota</taxon>
        <taxon>Metazoa</taxon>
        <taxon>Chordata</taxon>
        <taxon>Craniata</taxon>
        <taxon>Vertebrata</taxon>
        <taxon>Euteleostomi</taxon>
        <taxon>Mammalia</taxon>
        <taxon>Eutheria</taxon>
        <taxon>Euarchontoglires</taxon>
        <taxon>Glires</taxon>
        <taxon>Rodentia</taxon>
        <taxon>Myomorpha</taxon>
        <taxon>Muroidea</taxon>
        <taxon>Cricetidae</taxon>
        <taxon>Arvicolinae</taxon>
        <taxon>Myodes</taxon>
    </lineage>
</organism>
<dbReference type="PANTHER" id="PTHR11654">
    <property type="entry name" value="OLIGOPEPTIDE TRANSPORTER-RELATED"/>
    <property type="match status" value="1"/>
</dbReference>
<dbReference type="InterPro" id="IPR036259">
    <property type="entry name" value="MFS_trans_sf"/>
</dbReference>
<feature type="transmembrane region" description="Helical" evidence="12">
    <location>
        <begin position="105"/>
        <end position="124"/>
    </location>
</feature>
<evidence type="ECO:0000256" key="10">
    <source>
        <dbReference type="ARBA" id="ARBA00023617"/>
    </source>
</evidence>
<gene>
    <name evidence="13" type="ORF">U0070_015071</name>
</gene>
<keyword evidence="7" id="KW-0653">Protein transport</keyword>
<evidence type="ECO:0000256" key="2">
    <source>
        <dbReference type="ARBA" id="ARBA00005982"/>
    </source>
</evidence>
<dbReference type="GO" id="GO:0015293">
    <property type="term" value="F:symporter activity"/>
    <property type="evidence" value="ECO:0007669"/>
    <property type="project" value="UniProtKB-KW"/>
</dbReference>
<dbReference type="Proteomes" id="UP001488838">
    <property type="component" value="Unassembled WGS sequence"/>
</dbReference>
<reference evidence="13 14" key="1">
    <citation type="journal article" date="2023" name="bioRxiv">
        <title>Conserved and derived expression patterns and positive selection on dental genes reveal complex evolutionary context of ever-growing rodent molars.</title>
        <authorList>
            <person name="Calamari Z.T."/>
            <person name="Song A."/>
            <person name="Cohen E."/>
            <person name="Akter M."/>
            <person name="Roy R.D."/>
            <person name="Hallikas O."/>
            <person name="Christensen M.M."/>
            <person name="Li P."/>
            <person name="Marangoni P."/>
            <person name="Jernvall J."/>
            <person name="Klein O.D."/>
        </authorList>
    </citation>
    <scope>NUCLEOTIDE SEQUENCE [LARGE SCALE GENOMIC DNA]</scope>
    <source>
        <strain evidence="13">V071</strain>
    </source>
</reference>
<evidence type="ECO:0000313" key="13">
    <source>
        <dbReference type="EMBL" id="KAK7831559.1"/>
    </source>
</evidence>
<keyword evidence="14" id="KW-1185">Reference proteome</keyword>
<dbReference type="GO" id="GO:0006857">
    <property type="term" value="P:oligopeptide transport"/>
    <property type="evidence" value="ECO:0007669"/>
    <property type="project" value="InterPro"/>
</dbReference>
<keyword evidence="6" id="KW-0571">Peptide transport</keyword>
<dbReference type="InterPro" id="IPR018456">
    <property type="entry name" value="PTR2_symporter_CS"/>
</dbReference>
<feature type="transmembrane region" description="Helical" evidence="12">
    <location>
        <begin position="183"/>
        <end position="202"/>
    </location>
</feature>
<evidence type="ECO:0000256" key="4">
    <source>
        <dbReference type="ARBA" id="ARBA00022692"/>
    </source>
</evidence>
<evidence type="ECO:0000256" key="1">
    <source>
        <dbReference type="ARBA" id="ARBA00004424"/>
    </source>
</evidence>